<feature type="transmembrane region" description="Helical" evidence="1">
    <location>
        <begin position="127"/>
        <end position="149"/>
    </location>
</feature>
<feature type="transmembrane region" description="Helical" evidence="1">
    <location>
        <begin position="105"/>
        <end position="121"/>
    </location>
</feature>
<accession>A0A9D2F737</accession>
<sequence>MIPIDLPLITNSLTVILLIICGVFLGKSYLMKSIVGSLSYMSFFSLFYFLPFEWMTWLPLDFMLACIVIAFGYYCYLSEGSTMVGVDVIALIVHQKNPKVDVAKMIRYLNIAVLILGLMTYGMQSVIIGFLFSVVYTWFLGKFLLIGVTKQNDVKEMAKN</sequence>
<keyword evidence="1" id="KW-0812">Transmembrane</keyword>
<dbReference type="EMBL" id="DXBN01000160">
    <property type="protein sequence ID" value="HIZ53734.1"/>
    <property type="molecule type" value="Genomic_DNA"/>
</dbReference>
<feature type="transmembrane region" description="Helical" evidence="1">
    <location>
        <begin position="6"/>
        <end position="26"/>
    </location>
</feature>
<evidence type="ECO:0000313" key="3">
    <source>
        <dbReference type="Proteomes" id="UP000824063"/>
    </source>
</evidence>
<dbReference type="InterPro" id="IPR003740">
    <property type="entry name" value="YitT"/>
</dbReference>
<evidence type="ECO:0000256" key="1">
    <source>
        <dbReference type="SAM" id="Phobius"/>
    </source>
</evidence>
<gene>
    <name evidence="2" type="ORF">IAA20_07330</name>
</gene>
<reference evidence="2" key="2">
    <citation type="submission" date="2021-04" db="EMBL/GenBank/DDBJ databases">
        <authorList>
            <person name="Gilroy R."/>
        </authorList>
    </citation>
    <scope>NUCLEOTIDE SEQUENCE</scope>
    <source>
        <strain evidence="2">CHK172-16539</strain>
    </source>
</reference>
<feature type="transmembrane region" description="Helical" evidence="1">
    <location>
        <begin position="33"/>
        <end position="50"/>
    </location>
</feature>
<feature type="transmembrane region" description="Helical" evidence="1">
    <location>
        <begin position="62"/>
        <end position="93"/>
    </location>
</feature>
<dbReference type="AlphaFoldDB" id="A0A9D2F737"/>
<evidence type="ECO:0000313" key="2">
    <source>
        <dbReference type="EMBL" id="HIZ53734.1"/>
    </source>
</evidence>
<reference evidence="2" key="1">
    <citation type="journal article" date="2021" name="PeerJ">
        <title>Extensive microbial diversity within the chicken gut microbiome revealed by metagenomics and culture.</title>
        <authorList>
            <person name="Gilroy R."/>
            <person name="Ravi A."/>
            <person name="Getino M."/>
            <person name="Pursley I."/>
            <person name="Horton D.L."/>
            <person name="Alikhan N.F."/>
            <person name="Baker D."/>
            <person name="Gharbi K."/>
            <person name="Hall N."/>
            <person name="Watson M."/>
            <person name="Adriaenssens E.M."/>
            <person name="Foster-Nyarko E."/>
            <person name="Jarju S."/>
            <person name="Secka A."/>
            <person name="Antonio M."/>
            <person name="Oren A."/>
            <person name="Chaudhuri R.R."/>
            <person name="La Ragione R."/>
            <person name="Hildebrand F."/>
            <person name="Pallen M.J."/>
        </authorList>
    </citation>
    <scope>NUCLEOTIDE SEQUENCE</scope>
    <source>
        <strain evidence="2">CHK172-16539</strain>
    </source>
</reference>
<name>A0A9D2F737_9ENTE</name>
<dbReference type="Proteomes" id="UP000824063">
    <property type="component" value="Unassembled WGS sequence"/>
</dbReference>
<comment type="caution">
    <text evidence="2">The sequence shown here is derived from an EMBL/GenBank/DDBJ whole genome shotgun (WGS) entry which is preliminary data.</text>
</comment>
<keyword evidence="1" id="KW-0472">Membrane</keyword>
<dbReference type="Pfam" id="PF02588">
    <property type="entry name" value="YitT_membrane"/>
    <property type="match status" value="1"/>
</dbReference>
<organism evidence="2 3">
    <name type="scientific">Candidatus Enterococcus avicola</name>
    <dbReference type="NCBI Taxonomy" id="2838561"/>
    <lineage>
        <taxon>Bacteria</taxon>
        <taxon>Bacillati</taxon>
        <taxon>Bacillota</taxon>
        <taxon>Bacilli</taxon>
        <taxon>Lactobacillales</taxon>
        <taxon>Enterococcaceae</taxon>
        <taxon>Enterococcus</taxon>
    </lineage>
</organism>
<keyword evidence="1" id="KW-1133">Transmembrane helix</keyword>
<proteinExistence type="predicted"/>
<protein>
    <submittedName>
        <fullName evidence="2">YitT family protein</fullName>
    </submittedName>
</protein>